<sequence length="158" mass="17846">MLSAFFIGTFFYTVMAFIGGSDGIWAMKQLQEQKQLLSAHTAAIEKTYDELSLEQIALQKDLDVIASYAKKLGYVSENEKLVKISGLASRETHIFDPGTFVRHHEVKYIPEWLCKSSALTIMVLAYFVLFLADLQKGFIHFSSRKKFSSGGIAVYDMQ</sequence>
<accession>F2NXH7</accession>
<keyword evidence="1" id="KW-0812">Transmembrane</keyword>
<feature type="transmembrane region" description="Helical" evidence="1">
    <location>
        <begin position="112"/>
        <end position="132"/>
    </location>
</feature>
<reference evidence="3" key="2">
    <citation type="submission" date="2011-04" db="EMBL/GenBank/DDBJ databases">
        <title>The complete genome of chromosome of Treponema succinifaciens DSM 2489.</title>
        <authorList>
            <person name="Lucas S."/>
            <person name="Copeland A."/>
            <person name="Lapidus A."/>
            <person name="Bruce D."/>
            <person name="Goodwin L."/>
            <person name="Pitluck S."/>
            <person name="Peters L."/>
            <person name="Kyrpides N."/>
            <person name="Mavromatis K."/>
            <person name="Ivanova N."/>
            <person name="Ovchinnikova G."/>
            <person name="Teshima H."/>
            <person name="Detter J.C."/>
            <person name="Tapia R."/>
            <person name="Han C."/>
            <person name="Land M."/>
            <person name="Hauser L."/>
            <person name="Markowitz V."/>
            <person name="Cheng J.-F."/>
            <person name="Hugenholtz P."/>
            <person name="Woyke T."/>
            <person name="Wu D."/>
            <person name="Gronow S."/>
            <person name="Wellnitz S."/>
            <person name="Brambilla E."/>
            <person name="Klenk H.-P."/>
            <person name="Eisen J.A."/>
        </authorList>
    </citation>
    <scope>NUCLEOTIDE SEQUENCE [LARGE SCALE GENOMIC DNA]</scope>
    <source>
        <strain evidence="3">ATCC 33096 / DSM 2489 / 6091</strain>
    </source>
</reference>
<organism evidence="2 3">
    <name type="scientific">Treponema succinifaciens (strain ATCC 33096 / DSM 2489 / 6091)</name>
    <dbReference type="NCBI Taxonomy" id="869209"/>
    <lineage>
        <taxon>Bacteria</taxon>
        <taxon>Pseudomonadati</taxon>
        <taxon>Spirochaetota</taxon>
        <taxon>Spirochaetia</taxon>
        <taxon>Spirochaetales</taxon>
        <taxon>Treponemataceae</taxon>
        <taxon>Treponema</taxon>
    </lineage>
</organism>
<dbReference type="KEGG" id="tsu:Tresu_1144"/>
<dbReference type="AlphaFoldDB" id="F2NXH7"/>
<feature type="transmembrane region" description="Helical" evidence="1">
    <location>
        <begin position="6"/>
        <end position="27"/>
    </location>
</feature>
<dbReference type="HOGENOM" id="CLU_141080_0_0_12"/>
<protein>
    <submittedName>
        <fullName evidence="2">Septum formation initiator</fullName>
    </submittedName>
</protein>
<keyword evidence="1" id="KW-0472">Membrane</keyword>
<dbReference type="Proteomes" id="UP000006852">
    <property type="component" value="Chromosome"/>
</dbReference>
<evidence type="ECO:0000313" key="3">
    <source>
        <dbReference type="Proteomes" id="UP000006852"/>
    </source>
</evidence>
<keyword evidence="1" id="KW-1133">Transmembrane helix</keyword>
<evidence type="ECO:0000313" key="2">
    <source>
        <dbReference type="EMBL" id="AEB14056.1"/>
    </source>
</evidence>
<dbReference type="STRING" id="869209.Tresu_1144"/>
<name>F2NXH7_TRES6</name>
<dbReference type="EMBL" id="CP002631">
    <property type="protein sequence ID" value="AEB14056.1"/>
    <property type="molecule type" value="Genomic_DNA"/>
</dbReference>
<dbReference type="Pfam" id="PF04977">
    <property type="entry name" value="DivIC"/>
    <property type="match status" value="1"/>
</dbReference>
<dbReference type="eggNOG" id="COG2919">
    <property type="taxonomic scope" value="Bacteria"/>
</dbReference>
<evidence type="ECO:0000256" key="1">
    <source>
        <dbReference type="SAM" id="Phobius"/>
    </source>
</evidence>
<keyword evidence="3" id="KW-1185">Reference proteome</keyword>
<gene>
    <name evidence="2" type="ordered locus">Tresu_1144</name>
</gene>
<proteinExistence type="predicted"/>
<reference evidence="2 3" key="1">
    <citation type="journal article" date="2011" name="Stand. Genomic Sci.">
        <title>Complete genome sequence of Treponema succinifaciens type strain (6091).</title>
        <authorList>
            <person name="Han C."/>
            <person name="Gronow S."/>
            <person name="Teshima H."/>
            <person name="Lapidus A."/>
            <person name="Nolan M."/>
            <person name="Lucas S."/>
            <person name="Hammon N."/>
            <person name="Deshpande S."/>
            <person name="Cheng J.F."/>
            <person name="Zeytun A."/>
            <person name="Tapia R."/>
            <person name="Goodwin L."/>
            <person name="Pitluck S."/>
            <person name="Liolios K."/>
            <person name="Pagani I."/>
            <person name="Ivanova N."/>
            <person name="Mavromatis K."/>
            <person name="Mikhailova N."/>
            <person name="Huntemann M."/>
            <person name="Pati A."/>
            <person name="Chen A."/>
            <person name="Palaniappan K."/>
            <person name="Land M."/>
            <person name="Hauser L."/>
            <person name="Brambilla E.M."/>
            <person name="Rohde M."/>
            <person name="Goker M."/>
            <person name="Woyke T."/>
            <person name="Bristow J."/>
            <person name="Eisen J.A."/>
            <person name="Markowitz V."/>
            <person name="Hugenholtz P."/>
            <person name="Kyrpides N.C."/>
            <person name="Klenk H.P."/>
            <person name="Detter J.C."/>
        </authorList>
    </citation>
    <scope>NUCLEOTIDE SEQUENCE [LARGE SCALE GENOMIC DNA]</scope>
    <source>
        <strain evidence="3">ATCC 33096 / DSM 2489 / 6091</strain>
    </source>
</reference>
<dbReference type="InterPro" id="IPR007060">
    <property type="entry name" value="FtsL/DivIC"/>
</dbReference>